<feature type="compositionally biased region" description="Polar residues" evidence="2">
    <location>
        <begin position="298"/>
        <end position="310"/>
    </location>
</feature>
<dbReference type="InterPro" id="IPR013087">
    <property type="entry name" value="Znf_C2H2_type"/>
</dbReference>
<evidence type="ECO:0000256" key="1">
    <source>
        <dbReference type="PROSITE-ProRule" id="PRU00042"/>
    </source>
</evidence>
<feature type="region of interest" description="Disordered" evidence="2">
    <location>
        <begin position="156"/>
        <end position="205"/>
    </location>
</feature>
<keyword evidence="1" id="KW-0862">Zinc</keyword>
<dbReference type="PROSITE" id="PS00028">
    <property type="entry name" value="ZINC_FINGER_C2H2_1"/>
    <property type="match status" value="1"/>
</dbReference>
<feature type="region of interest" description="Disordered" evidence="2">
    <location>
        <begin position="1"/>
        <end position="108"/>
    </location>
</feature>
<dbReference type="Proteomes" id="UP001367508">
    <property type="component" value="Unassembled WGS sequence"/>
</dbReference>
<dbReference type="EMBL" id="JAYMYQ010000004">
    <property type="protein sequence ID" value="KAK7337107.1"/>
    <property type="molecule type" value="Genomic_DNA"/>
</dbReference>
<dbReference type="PROSITE" id="PS50157">
    <property type="entry name" value="ZINC_FINGER_C2H2_2"/>
    <property type="match status" value="1"/>
</dbReference>
<feature type="domain" description="C2H2-type" evidence="3">
    <location>
        <begin position="235"/>
        <end position="262"/>
    </location>
</feature>
<keyword evidence="1" id="KW-0863">Zinc-finger</keyword>
<feature type="compositionally biased region" description="Basic and acidic residues" evidence="2">
    <location>
        <begin position="1"/>
        <end position="31"/>
    </location>
</feature>
<evidence type="ECO:0000256" key="2">
    <source>
        <dbReference type="SAM" id="MobiDB-lite"/>
    </source>
</evidence>
<evidence type="ECO:0000259" key="3">
    <source>
        <dbReference type="PROSITE" id="PS50157"/>
    </source>
</evidence>
<dbReference type="Gene3D" id="3.30.160.60">
    <property type="entry name" value="Classic Zinc Finger"/>
    <property type="match status" value="1"/>
</dbReference>
<organism evidence="4 5">
    <name type="scientific">Canavalia gladiata</name>
    <name type="common">Sword bean</name>
    <name type="synonym">Dolichos gladiatus</name>
    <dbReference type="NCBI Taxonomy" id="3824"/>
    <lineage>
        <taxon>Eukaryota</taxon>
        <taxon>Viridiplantae</taxon>
        <taxon>Streptophyta</taxon>
        <taxon>Embryophyta</taxon>
        <taxon>Tracheophyta</taxon>
        <taxon>Spermatophyta</taxon>
        <taxon>Magnoliopsida</taxon>
        <taxon>eudicotyledons</taxon>
        <taxon>Gunneridae</taxon>
        <taxon>Pentapetalae</taxon>
        <taxon>rosids</taxon>
        <taxon>fabids</taxon>
        <taxon>Fabales</taxon>
        <taxon>Fabaceae</taxon>
        <taxon>Papilionoideae</taxon>
        <taxon>50 kb inversion clade</taxon>
        <taxon>NPAAA clade</taxon>
        <taxon>indigoferoid/millettioid clade</taxon>
        <taxon>Phaseoleae</taxon>
        <taxon>Canavalia</taxon>
    </lineage>
</organism>
<name>A0AAN9LJE3_CANGL</name>
<evidence type="ECO:0000313" key="5">
    <source>
        <dbReference type="Proteomes" id="UP001367508"/>
    </source>
</evidence>
<dbReference type="AlphaFoldDB" id="A0AAN9LJE3"/>
<proteinExistence type="predicted"/>
<feature type="compositionally biased region" description="Basic and acidic residues" evidence="2">
    <location>
        <begin position="187"/>
        <end position="205"/>
    </location>
</feature>
<feature type="region of interest" description="Disordered" evidence="2">
    <location>
        <begin position="259"/>
        <end position="310"/>
    </location>
</feature>
<feature type="compositionally biased region" description="Acidic residues" evidence="2">
    <location>
        <begin position="78"/>
        <end position="95"/>
    </location>
</feature>
<feature type="compositionally biased region" description="Acidic residues" evidence="2">
    <location>
        <begin position="164"/>
        <end position="174"/>
    </location>
</feature>
<feature type="compositionally biased region" description="Basic and acidic residues" evidence="2">
    <location>
        <begin position="50"/>
        <end position="77"/>
    </location>
</feature>
<gene>
    <name evidence="4" type="ORF">VNO77_17666</name>
</gene>
<comment type="caution">
    <text evidence="4">The sequence shown here is derived from an EMBL/GenBank/DDBJ whole genome shotgun (WGS) entry which is preliminary data.</text>
</comment>
<evidence type="ECO:0000313" key="4">
    <source>
        <dbReference type="EMBL" id="KAK7337107.1"/>
    </source>
</evidence>
<accession>A0AAN9LJE3</accession>
<keyword evidence="1" id="KW-0479">Metal-binding</keyword>
<keyword evidence="5" id="KW-1185">Reference proteome</keyword>
<sequence length="310" mass="34320">MEKDSGKGVSDHEGGSWEEEEKVKESCKVEAESAEEVVPNNSSAPTTDFEDSKKHPKKEFPSKKKESSHSSVEKTQEDQDDSDSTEPTGDQDDYVFVELDEKRRSNAVVDLATLVSPSWLKTDKRGRRSVGAYAAAETLTYLKNLFKGASQSEVRTISSNVGDNDNDTDTDTENDTSNSLNAQETTGKLKDRVGHSDERKKKGIKKSEKWVLVRSPATDLESENENKNKPKLGDYKCFTCGVSFSTYKGLREHTLIHKESNTETVGASRKSDDVSEENNSSDSSKMDEASWDEETSSDEACQSTGTKPKD</sequence>
<reference evidence="4 5" key="1">
    <citation type="submission" date="2024-01" db="EMBL/GenBank/DDBJ databases">
        <title>The genomes of 5 underutilized Papilionoideae crops provide insights into root nodulation and disease resistanc.</title>
        <authorList>
            <person name="Jiang F."/>
        </authorList>
    </citation>
    <scope>NUCLEOTIDE SEQUENCE [LARGE SCALE GENOMIC DNA]</scope>
    <source>
        <strain evidence="4">LVBAO_FW01</strain>
        <tissue evidence="4">Leaves</tissue>
    </source>
</reference>
<protein>
    <recommendedName>
        <fullName evidence="3">C2H2-type domain-containing protein</fullName>
    </recommendedName>
</protein>
<dbReference type="GO" id="GO:0008270">
    <property type="term" value="F:zinc ion binding"/>
    <property type="evidence" value="ECO:0007669"/>
    <property type="project" value="UniProtKB-KW"/>
</dbReference>